<name>A0ABT3N7W8_9BACT</name>
<evidence type="ECO:0000313" key="2">
    <source>
        <dbReference type="Proteomes" id="UP001209681"/>
    </source>
</evidence>
<dbReference type="RefSeq" id="WP_265424415.1">
    <property type="nucleotide sequence ID" value="NZ_JAPFPW010000005.1"/>
</dbReference>
<dbReference type="Proteomes" id="UP001209681">
    <property type="component" value="Unassembled WGS sequence"/>
</dbReference>
<sequence>MLEKLLVFVEEYSMEAALELLLPKMLDGTDYQIICFQCKDDLLKQLPVRLKGYSIMDA</sequence>
<evidence type="ECO:0000313" key="1">
    <source>
        <dbReference type="EMBL" id="MCW7753545.1"/>
    </source>
</evidence>
<organism evidence="1 2">
    <name type="scientific">Desulfobotulus pelophilus</name>
    <dbReference type="NCBI Taxonomy" id="2823377"/>
    <lineage>
        <taxon>Bacteria</taxon>
        <taxon>Pseudomonadati</taxon>
        <taxon>Thermodesulfobacteriota</taxon>
        <taxon>Desulfobacteria</taxon>
        <taxon>Desulfobacterales</taxon>
        <taxon>Desulfobacteraceae</taxon>
        <taxon>Desulfobotulus</taxon>
    </lineage>
</organism>
<proteinExistence type="predicted"/>
<keyword evidence="2" id="KW-1185">Reference proteome</keyword>
<comment type="caution">
    <text evidence="1">The sequence shown here is derived from an EMBL/GenBank/DDBJ whole genome shotgun (WGS) entry which is preliminary data.</text>
</comment>
<accession>A0ABT3N7W8</accession>
<dbReference type="EMBL" id="JAPFPW010000005">
    <property type="protein sequence ID" value="MCW7753545.1"/>
    <property type="molecule type" value="Genomic_DNA"/>
</dbReference>
<reference evidence="1 2" key="1">
    <citation type="submission" date="2022-11" db="EMBL/GenBank/DDBJ databases">
        <title>Desulfobotulus tamanensis H1 sp. nov. - anaerobic, alkaliphilic, sulphate reducing bacterium isolated from terrestrial mud volcano.</title>
        <authorList>
            <person name="Frolova A."/>
            <person name="Merkel A.Y."/>
            <person name="Slobodkin A.I."/>
        </authorList>
    </citation>
    <scope>NUCLEOTIDE SEQUENCE [LARGE SCALE GENOMIC DNA]</scope>
    <source>
        <strain evidence="1 2">H1</strain>
    </source>
</reference>
<protein>
    <submittedName>
        <fullName evidence="1">Uncharacterized protein</fullName>
    </submittedName>
</protein>
<gene>
    <name evidence="1" type="ORF">OOT00_06025</name>
</gene>